<dbReference type="AlphaFoldDB" id="A0AAJ0CLM8"/>
<evidence type="ECO:0000313" key="7">
    <source>
        <dbReference type="EMBL" id="KAK2594902.1"/>
    </source>
</evidence>
<reference evidence="7" key="1">
    <citation type="submission" date="2023-06" db="EMBL/GenBank/DDBJ databases">
        <title>Conoideocrella luteorostrata (Hypocreales: Clavicipitaceae), a potential biocontrol fungus for elongate hemlock scale in United States Christmas tree production areas.</title>
        <authorList>
            <person name="Barrett H."/>
            <person name="Lovett B."/>
            <person name="Macias A.M."/>
            <person name="Stajich J.E."/>
            <person name="Kasson M.T."/>
        </authorList>
    </citation>
    <scope>NUCLEOTIDE SEQUENCE</scope>
    <source>
        <strain evidence="7">ARSEF 14590</strain>
    </source>
</reference>
<feature type="region of interest" description="Disordered" evidence="5">
    <location>
        <begin position="266"/>
        <end position="407"/>
    </location>
</feature>
<dbReference type="EMBL" id="JASWJB010000151">
    <property type="protein sequence ID" value="KAK2594902.1"/>
    <property type="molecule type" value="Genomic_DNA"/>
</dbReference>
<keyword evidence="1" id="KW-0800">Toxin</keyword>
<feature type="compositionally biased region" description="Basic and acidic residues" evidence="5">
    <location>
        <begin position="333"/>
        <end position="345"/>
    </location>
</feature>
<feature type="chain" id="PRO_5042563432" evidence="6">
    <location>
        <begin position="20"/>
        <end position="407"/>
    </location>
</feature>
<keyword evidence="2 6" id="KW-0732">Signal</keyword>
<dbReference type="PRINTS" id="PR00771">
    <property type="entry name" value="ENTEROTOXINA"/>
</dbReference>
<feature type="compositionally biased region" description="Polar residues" evidence="5">
    <location>
        <begin position="276"/>
        <end position="290"/>
    </location>
</feature>
<name>A0AAJ0CLM8_9HYPO</name>
<dbReference type="GO" id="GO:0090729">
    <property type="term" value="F:toxin activity"/>
    <property type="evidence" value="ECO:0007669"/>
    <property type="project" value="UniProtKB-KW"/>
</dbReference>
<dbReference type="SUPFAM" id="SSF56399">
    <property type="entry name" value="ADP-ribosylation"/>
    <property type="match status" value="1"/>
</dbReference>
<evidence type="ECO:0000256" key="1">
    <source>
        <dbReference type="ARBA" id="ARBA00022656"/>
    </source>
</evidence>
<dbReference type="Proteomes" id="UP001251528">
    <property type="component" value="Unassembled WGS sequence"/>
</dbReference>
<comment type="caution">
    <text evidence="7">The sequence shown here is derived from an EMBL/GenBank/DDBJ whole genome shotgun (WGS) entry which is preliminary data.</text>
</comment>
<proteinExistence type="predicted"/>
<evidence type="ECO:0000256" key="2">
    <source>
        <dbReference type="ARBA" id="ARBA00022729"/>
    </source>
</evidence>
<evidence type="ECO:0000313" key="8">
    <source>
        <dbReference type="Proteomes" id="UP001251528"/>
    </source>
</evidence>
<feature type="signal peptide" evidence="6">
    <location>
        <begin position="1"/>
        <end position="19"/>
    </location>
</feature>
<evidence type="ECO:0000256" key="3">
    <source>
        <dbReference type="ARBA" id="ARBA00023026"/>
    </source>
</evidence>
<protein>
    <submittedName>
        <fullName evidence="7">Uncharacterized protein</fullName>
    </submittedName>
</protein>
<dbReference type="InterPro" id="IPR001144">
    <property type="entry name" value="Enterotoxin_A"/>
</dbReference>
<evidence type="ECO:0000256" key="4">
    <source>
        <dbReference type="ARBA" id="ARBA00023157"/>
    </source>
</evidence>
<dbReference type="Gene3D" id="3.90.210.10">
    <property type="entry name" value="Heat-Labile Enterotoxin, subunit A"/>
    <property type="match status" value="1"/>
</dbReference>
<evidence type="ECO:0000256" key="5">
    <source>
        <dbReference type="SAM" id="MobiDB-lite"/>
    </source>
</evidence>
<keyword evidence="8" id="KW-1185">Reference proteome</keyword>
<evidence type="ECO:0000256" key="6">
    <source>
        <dbReference type="SAM" id="SignalP"/>
    </source>
</evidence>
<accession>A0AAJ0CLM8</accession>
<sequence>MKLLSLSLAVFVVFEASHGWSFQKTQPRSAGVKIAGQPETPNPLGSFDSKKIGEKITIVYRADSRSPEEIEKAGGFYPKPGPETAAKYNLYSHIKGNIQNTAYVSTTQFLSTAVSYARNAQRLPGNKEKQAYIYKIETSELAVDVNRSLRILNFGTNGEHAFMGGIPNSQIMGYVKATEEVMEDIGKARFRPNPKYRPVRNPGSSVHPELAVFPPGHPALHIKPWRRINSKAGAKPGIAAVFKTTQTMTRLRIKHNVQASFRTSETDALHGGGHMNTPTTPNNGPSQPIGTKNKFKVKPPNERPSKLPSELPEGSLQGSFRPFDPDDNLSTDAKPKKVDKTDDKHKKISPSRPVKGTSDVPHGGKQGTSRPVDPHNKVSANSKPKRPASGPPKSSNRKNTKPPGSPK</sequence>
<keyword evidence="4" id="KW-1015">Disulfide bond</keyword>
<dbReference type="Pfam" id="PF01375">
    <property type="entry name" value="Enterotoxin_a"/>
    <property type="match status" value="1"/>
</dbReference>
<organism evidence="7 8">
    <name type="scientific">Conoideocrella luteorostrata</name>
    <dbReference type="NCBI Taxonomy" id="1105319"/>
    <lineage>
        <taxon>Eukaryota</taxon>
        <taxon>Fungi</taxon>
        <taxon>Dikarya</taxon>
        <taxon>Ascomycota</taxon>
        <taxon>Pezizomycotina</taxon>
        <taxon>Sordariomycetes</taxon>
        <taxon>Hypocreomycetidae</taxon>
        <taxon>Hypocreales</taxon>
        <taxon>Clavicipitaceae</taxon>
        <taxon>Conoideocrella</taxon>
    </lineage>
</organism>
<keyword evidence="3" id="KW-0843">Virulence</keyword>
<gene>
    <name evidence="7" type="ORF">QQS21_007401</name>
</gene>